<keyword evidence="1" id="KW-0732">Signal</keyword>
<sequence length="55" mass="6146">MAGWLTALLQYIASTSFLGTLAHNMGEKRTPSQVQHKKRYRDAVLVGLAFARRQG</sequence>
<evidence type="ECO:0000313" key="2">
    <source>
        <dbReference type="EMBL" id="JAE12334.1"/>
    </source>
</evidence>
<reference evidence="2" key="1">
    <citation type="submission" date="2014-09" db="EMBL/GenBank/DDBJ databases">
        <authorList>
            <person name="Magalhaes I.L.F."/>
            <person name="Oliveira U."/>
            <person name="Santos F.R."/>
            <person name="Vidigal T.H.D.A."/>
            <person name="Brescovit A.D."/>
            <person name="Santos A.J."/>
        </authorList>
    </citation>
    <scope>NUCLEOTIDE SEQUENCE</scope>
    <source>
        <tissue evidence="2">Shoot tissue taken approximately 20 cm above the soil surface</tissue>
    </source>
</reference>
<name>A0A0A9FM88_ARUDO</name>
<feature type="signal peptide" evidence="1">
    <location>
        <begin position="1"/>
        <end position="22"/>
    </location>
</feature>
<reference evidence="2" key="2">
    <citation type="journal article" date="2015" name="Data Brief">
        <title>Shoot transcriptome of the giant reed, Arundo donax.</title>
        <authorList>
            <person name="Barrero R.A."/>
            <person name="Guerrero F.D."/>
            <person name="Moolhuijzen P."/>
            <person name="Goolsby J.A."/>
            <person name="Tidwell J."/>
            <person name="Bellgard S.E."/>
            <person name="Bellgard M.I."/>
        </authorList>
    </citation>
    <scope>NUCLEOTIDE SEQUENCE</scope>
    <source>
        <tissue evidence="2">Shoot tissue taken approximately 20 cm above the soil surface</tissue>
    </source>
</reference>
<dbReference type="EMBL" id="GBRH01185562">
    <property type="protein sequence ID" value="JAE12334.1"/>
    <property type="molecule type" value="Transcribed_RNA"/>
</dbReference>
<feature type="chain" id="PRO_5002044570" evidence="1">
    <location>
        <begin position="23"/>
        <end position="55"/>
    </location>
</feature>
<proteinExistence type="predicted"/>
<evidence type="ECO:0000256" key="1">
    <source>
        <dbReference type="SAM" id="SignalP"/>
    </source>
</evidence>
<accession>A0A0A9FM88</accession>
<protein>
    <submittedName>
        <fullName evidence="2">Uncharacterized protein</fullName>
    </submittedName>
</protein>
<dbReference type="AlphaFoldDB" id="A0A0A9FM88"/>
<organism evidence="2">
    <name type="scientific">Arundo donax</name>
    <name type="common">Giant reed</name>
    <name type="synonym">Donax arundinaceus</name>
    <dbReference type="NCBI Taxonomy" id="35708"/>
    <lineage>
        <taxon>Eukaryota</taxon>
        <taxon>Viridiplantae</taxon>
        <taxon>Streptophyta</taxon>
        <taxon>Embryophyta</taxon>
        <taxon>Tracheophyta</taxon>
        <taxon>Spermatophyta</taxon>
        <taxon>Magnoliopsida</taxon>
        <taxon>Liliopsida</taxon>
        <taxon>Poales</taxon>
        <taxon>Poaceae</taxon>
        <taxon>PACMAD clade</taxon>
        <taxon>Arundinoideae</taxon>
        <taxon>Arundineae</taxon>
        <taxon>Arundo</taxon>
    </lineage>
</organism>